<organism evidence="10 11">
    <name type="scientific">Rurimicrobium arvi</name>
    <dbReference type="NCBI Taxonomy" id="2049916"/>
    <lineage>
        <taxon>Bacteria</taxon>
        <taxon>Pseudomonadati</taxon>
        <taxon>Bacteroidota</taxon>
        <taxon>Chitinophagia</taxon>
        <taxon>Chitinophagales</taxon>
        <taxon>Chitinophagaceae</taxon>
        <taxon>Rurimicrobium</taxon>
    </lineage>
</organism>
<dbReference type="SUPFAM" id="SSF55486">
    <property type="entry name" value="Metalloproteases ('zincins'), catalytic domain"/>
    <property type="match status" value="1"/>
</dbReference>
<evidence type="ECO:0000256" key="6">
    <source>
        <dbReference type="ARBA" id="ARBA00022833"/>
    </source>
</evidence>
<dbReference type="InterPro" id="IPR024079">
    <property type="entry name" value="MetalloPept_cat_dom_sf"/>
</dbReference>
<gene>
    <name evidence="10" type="ORF">GCM10023092_13400</name>
</gene>
<dbReference type="InterPro" id="IPR045474">
    <property type="entry name" value="GEVED"/>
</dbReference>
<evidence type="ECO:0000256" key="5">
    <source>
        <dbReference type="ARBA" id="ARBA00022801"/>
    </source>
</evidence>
<evidence type="ECO:0000256" key="3">
    <source>
        <dbReference type="ARBA" id="ARBA00022723"/>
    </source>
</evidence>
<evidence type="ECO:0000313" key="11">
    <source>
        <dbReference type="Proteomes" id="UP001501410"/>
    </source>
</evidence>
<keyword evidence="5" id="KW-0378">Hydrolase</keyword>
<feature type="domain" description="Plant heme peroxidase family profile" evidence="9">
    <location>
        <begin position="125"/>
        <end position="345"/>
    </location>
</feature>
<reference evidence="11" key="1">
    <citation type="journal article" date="2019" name="Int. J. Syst. Evol. Microbiol.">
        <title>The Global Catalogue of Microorganisms (GCM) 10K type strain sequencing project: providing services to taxonomists for standard genome sequencing and annotation.</title>
        <authorList>
            <consortium name="The Broad Institute Genomics Platform"/>
            <consortium name="The Broad Institute Genome Sequencing Center for Infectious Disease"/>
            <person name="Wu L."/>
            <person name="Ma J."/>
        </authorList>
    </citation>
    <scope>NUCLEOTIDE SEQUENCE [LARGE SCALE GENOMIC DNA]</scope>
    <source>
        <strain evidence="11">JCM 31921</strain>
    </source>
</reference>
<keyword evidence="8" id="KW-1015">Disulfide bond</keyword>
<sequence>MPAYQQQIALHNQQWAEQQTDLRTAKKVISGKDTVYEVPVVFHIIHSGEPLGSLYNPADSVIDSVLVFLNKTFAATWPSHPDVTAGGVRIPIRFVLAKRTPDCKPTNGITRTDGRFIKDYERYGVSIGAREDSLKSVTAWPNTLYYNIWIVRRIEGYGGFAYLYSSAGRRDGTMADISSVTRISAAWGYNYILPHELGHAFSLYHTFEGGCLDTNCLMNGDLICDTEPHTVQGCVSGTNACTGKPYGNTVYNYMNYSNSCADRFTPMQKERMVYSVLGDRLSLLYSEGATPPDPSFVAPTAACIIPALPKTGRNIGPARVMLDSLYSSTGGFSQDGDTGYLDRTCFYPPVHLQEGKSYALQVGSGIEYQYHRAWIDYNNDGTFSASEEVMKTGAFYGNYTLQTDTFTVPRTGVVYNTPLRLRVSADVTASFTACSLMIGQAEDYSVIVHRDTTSAIPSVSAENDIRVFPNPVADQLHILSPQPLDLFLYSLEGRLLMQTHAQTTLQVGSLPNGFYLLRMADAHTGATIRYHKLQKWSN</sequence>
<evidence type="ECO:0000256" key="2">
    <source>
        <dbReference type="ARBA" id="ARBA00022670"/>
    </source>
</evidence>
<proteinExistence type="inferred from homology"/>
<protein>
    <recommendedName>
        <fullName evidence="9">Plant heme peroxidase family profile domain-containing protein</fullName>
    </recommendedName>
</protein>
<dbReference type="Pfam" id="PF05572">
    <property type="entry name" value="Peptidase_M43"/>
    <property type="match status" value="1"/>
</dbReference>
<name>A0ABP8MR87_9BACT</name>
<evidence type="ECO:0000256" key="8">
    <source>
        <dbReference type="ARBA" id="ARBA00023157"/>
    </source>
</evidence>
<keyword evidence="11" id="KW-1185">Reference proteome</keyword>
<evidence type="ECO:0000313" key="10">
    <source>
        <dbReference type="EMBL" id="GAA4453312.1"/>
    </source>
</evidence>
<dbReference type="Pfam" id="PF20009">
    <property type="entry name" value="GEVED"/>
    <property type="match status" value="1"/>
</dbReference>
<evidence type="ECO:0000256" key="1">
    <source>
        <dbReference type="ARBA" id="ARBA00008721"/>
    </source>
</evidence>
<dbReference type="Proteomes" id="UP001501410">
    <property type="component" value="Unassembled WGS sequence"/>
</dbReference>
<dbReference type="PANTHER" id="PTHR47466:SF1">
    <property type="entry name" value="METALLOPROTEASE MEP1 (AFU_ORTHOLOGUE AFUA_1G07730)-RELATED"/>
    <property type="match status" value="1"/>
</dbReference>
<keyword evidence="6" id="KW-0862">Zinc</keyword>
<evidence type="ECO:0000256" key="7">
    <source>
        <dbReference type="ARBA" id="ARBA00023049"/>
    </source>
</evidence>
<keyword evidence="4" id="KW-0732">Signal</keyword>
<keyword evidence="2" id="KW-0645">Protease</keyword>
<dbReference type="PROSITE" id="PS50873">
    <property type="entry name" value="PEROXIDASE_4"/>
    <property type="match status" value="1"/>
</dbReference>
<comment type="similarity">
    <text evidence="1">Belongs to the peptidase M43B family.</text>
</comment>
<dbReference type="Gene3D" id="3.40.390.10">
    <property type="entry name" value="Collagenase (Catalytic Domain)"/>
    <property type="match status" value="1"/>
</dbReference>
<evidence type="ECO:0000259" key="9">
    <source>
        <dbReference type="PROSITE" id="PS50873"/>
    </source>
</evidence>
<accession>A0ABP8MR87</accession>
<dbReference type="PANTHER" id="PTHR47466">
    <property type="match status" value="1"/>
</dbReference>
<evidence type="ECO:0000256" key="4">
    <source>
        <dbReference type="ARBA" id="ARBA00022729"/>
    </source>
</evidence>
<dbReference type="InterPro" id="IPR002016">
    <property type="entry name" value="Haem_peroxidase"/>
</dbReference>
<dbReference type="EMBL" id="BAABEZ010000022">
    <property type="protein sequence ID" value="GAA4453312.1"/>
    <property type="molecule type" value="Genomic_DNA"/>
</dbReference>
<keyword evidence="7" id="KW-0482">Metalloprotease</keyword>
<dbReference type="InterPro" id="IPR008754">
    <property type="entry name" value="Peptidase_M43"/>
</dbReference>
<keyword evidence="3" id="KW-0479">Metal-binding</keyword>
<comment type="caution">
    <text evidence="10">The sequence shown here is derived from an EMBL/GenBank/DDBJ whole genome shotgun (WGS) entry which is preliminary data.</text>
</comment>